<dbReference type="Pfam" id="PF07686">
    <property type="entry name" value="V-set"/>
    <property type="match status" value="1"/>
</dbReference>
<dbReference type="GO" id="GO:0016020">
    <property type="term" value="C:membrane"/>
    <property type="evidence" value="ECO:0007669"/>
    <property type="project" value="UniProtKB-SubCell"/>
</dbReference>
<keyword evidence="3" id="KW-0393">Immunoglobulin domain</keyword>
<dbReference type="PROSITE" id="PS50835">
    <property type="entry name" value="IG_LIKE"/>
    <property type="match status" value="1"/>
</dbReference>
<reference evidence="5" key="2">
    <citation type="submission" date="2025-09" db="UniProtKB">
        <authorList>
            <consortium name="Ensembl"/>
        </authorList>
    </citation>
    <scope>IDENTIFICATION</scope>
</reference>
<accession>A0A8C4TCJ7</accession>
<evidence type="ECO:0000256" key="3">
    <source>
        <dbReference type="ARBA" id="ARBA00023319"/>
    </source>
</evidence>
<evidence type="ECO:0000256" key="2">
    <source>
        <dbReference type="ARBA" id="ARBA00023136"/>
    </source>
</evidence>
<dbReference type="SUPFAM" id="SSF48726">
    <property type="entry name" value="Immunoglobulin"/>
    <property type="match status" value="1"/>
</dbReference>
<dbReference type="InterPro" id="IPR036179">
    <property type="entry name" value="Ig-like_dom_sf"/>
</dbReference>
<dbReference type="AlphaFoldDB" id="A0A8C4TCJ7"/>
<evidence type="ECO:0000313" key="6">
    <source>
        <dbReference type="Proteomes" id="UP000694620"/>
    </source>
</evidence>
<evidence type="ECO:0000256" key="1">
    <source>
        <dbReference type="ARBA" id="ARBA00004370"/>
    </source>
</evidence>
<dbReference type="InterPro" id="IPR013106">
    <property type="entry name" value="Ig_V-set"/>
</dbReference>
<name>A0A8C4TCJ7_ERPCA</name>
<comment type="subcellular location">
    <subcellularLocation>
        <location evidence="1">Membrane</location>
    </subcellularLocation>
</comment>
<organism evidence="5 6">
    <name type="scientific">Erpetoichthys calabaricus</name>
    <name type="common">Rope fish</name>
    <name type="synonym">Calamoichthys calabaricus</name>
    <dbReference type="NCBI Taxonomy" id="27687"/>
    <lineage>
        <taxon>Eukaryota</taxon>
        <taxon>Metazoa</taxon>
        <taxon>Chordata</taxon>
        <taxon>Craniata</taxon>
        <taxon>Vertebrata</taxon>
        <taxon>Euteleostomi</taxon>
        <taxon>Actinopterygii</taxon>
        <taxon>Polypteriformes</taxon>
        <taxon>Polypteridae</taxon>
        <taxon>Erpetoichthys</taxon>
    </lineage>
</organism>
<protein>
    <recommendedName>
        <fullName evidence="4">Ig-like domain-containing protein</fullName>
    </recommendedName>
</protein>
<sequence>CNMKTSTLTYTLSQSHIHTITASLTLCQAPPLLTDSLSLSLTCSTSGSKSPPLLATHLSLSLSLCLSALAVCHCNLGSTPFDSISLSHTHTLGLSLAPPLLIACFLSLSLSLSLSPPHTESVDGYLAVRWLRDFSVVHYTIDGEDLSDLTSHQFRGRTHIFPSQLSMGNASLLLQDVTVDDTGNYTCNLIGNTLRSTQSIQLDVQGRRLRWIGEDCANTSG</sequence>
<dbReference type="Proteomes" id="UP000694620">
    <property type="component" value="Unassembled WGS sequence"/>
</dbReference>
<keyword evidence="6" id="KW-1185">Reference proteome</keyword>
<evidence type="ECO:0000259" key="4">
    <source>
        <dbReference type="PROSITE" id="PS50835"/>
    </source>
</evidence>
<dbReference type="Ensembl" id="ENSECRT00000029289.1">
    <property type="protein sequence ID" value="ENSECRP00000028679.1"/>
    <property type="gene ID" value="ENSECRG00000019419.1"/>
</dbReference>
<reference evidence="5" key="1">
    <citation type="submission" date="2025-08" db="UniProtKB">
        <authorList>
            <consortium name="Ensembl"/>
        </authorList>
    </citation>
    <scope>IDENTIFICATION</scope>
</reference>
<dbReference type="Gene3D" id="2.60.40.10">
    <property type="entry name" value="Immunoglobulins"/>
    <property type="match status" value="1"/>
</dbReference>
<evidence type="ECO:0000313" key="5">
    <source>
        <dbReference type="Ensembl" id="ENSECRP00000028679.1"/>
    </source>
</evidence>
<dbReference type="InterPro" id="IPR050504">
    <property type="entry name" value="IgSF_BTN/MOG"/>
</dbReference>
<keyword evidence="2" id="KW-0472">Membrane</keyword>
<feature type="domain" description="Ig-like" evidence="4">
    <location>
        <begin position="80"/>
        <end position="203"/>
    </location>
</feature>
<dbReference type="PANTHER" id="PTHR24100">
    <property type="entry name" value="BUTYROPHILIN"/>
    <property type="match status" value="1"/>
</dbReference>
<dbReference type="InterPro" id="IPR013783">
    <property type="entry name" value="Ig-like_fold"/>
</dbReference>
<dbReference type="InterPro" id="IPR007110">
    <property type="entry name" value="Ig-like_dom"/>
</dbReference>
<proteinExistence type="predicted"/>